<dbReference type="SUPFAM" id="SSF55383">
    <property type="entry name" value="Copper amine oxidase, domain N"/>
    <property type="match status" value="1"/>
</dbReference>
<dbReference type="InterPro" id="IPR036582">
    <property type="entry name" value="Mao_N_sf"/>
</dbReference>
<dbReference type="EMBL" id="JBHTLM010000029">
    <property type="protein sequence ID" value="MFD1179370.1"/>
    <property type="molecule type" value="Genomic_DNA"/>
</dbReference>
<dbReference type="PANTHER" id="PTHR46066">
    <property type="entry name" value="CHITINASE DOMAIN-CONTAINING PROTEIN 1 FAMILY MEMBER"/>
    <property type="match status" value="1"/>
</dbReference>
<protein>
    <submittedName>
        <fullName evidence="2">Stalk domain-containing protein</fullName>
    </submittedName>
</protein>
<name>A0ABW3S4I4_9BACL</name>
<proteinExistence type="predicted"/>
<evidence type="ECO:0000313" key="2">
    <source>
        <dbReference type="EMBL" id="MFD1179370.1"/>
    </source>
</evidence>
<accession>A0ABW3S4I4</accession>
<evidence type="ECO:0000259" key="1">
    <source>
        <dbReference type="PROSITE" id="PS51910"/>
    </source>
</evidence>
<dbReference type="Pfam" id="PF00704">
    <property type="entry name" value="Glyco_hydro_18"/>
    <property type="match status" value="1"/>
</dbReference>
<organism evidence="2 3">
    <name type="scientific">Paenibacillus puldeungensis</name>
    <dbReference type="NCBI Taxonomy" id="696536"/>
    <lineage>
        <taxon>Bacteria</taxon>
        <taxon>Bacillati</taxon>
        <taxon>Bacillota</taxon>
        <taxon>Bacilli</taxon>
        <taxon>Bacillales</taxon>
        <taxon>Paenibacillaceae</taxon>
        <taxon>Paenibacillus</taxon>
    </lineage>
</organism>
<dbReference type="RefSeq" id="WP_379321795.1">
    <property type="nucleotide sequence ID" value="NZ_JBHTLM010000029.1"/>
</dbReference>
<evidence type="ECO:0000313" key="3">
    <source>
        <dbReference type="Proteomes" id="UP001597262"/>
    </source>
</evidence>
<dbReference type="PROSITE" id="PS51910">
    <property type="entry name" value="GH18_2"/>
    <property type="match status" value="1"/>
</dbReference>
<dbReference type="PANTHER" id="PTHR46066:SF2">
    <property type="entry name" value="CHITINASE DOMAIN-CONTAINING PROTEIN 1"/>
    <property type="match status" value="1"/>
</dbReference>
<dbReference type="Gene3D" id="3.30.457.10">
    <property type="entry name" value="Copper amine oxidase-like, N-terminal domain"/>
    <property type="match status" value="1"/>
</dbReference>
<feature type="domain" description="GH18" evidence="1">
    <location>
        <begin position="149"/>
        <end position="413"/>
    </location>
</feature>
<gene>
    <name evidence="2" type="ORF">ACFQ3W_24165</name>
</gene>
<comment type="caution">
    <text evidence="2">The sequence shown here is derived from an EMBL/GenBank/DDBJ whole genome shotgun (WGS) entry which is preliminary data.</text>
</comment>
<dbReference type="SUPFAM" id="SSF51445">
    <property type="entry name" value="(Trans)glycosidases"/>
    <property type="match status" value="1"/>
</dbReference>
<dbReference type="InterPro" id="IPR011583">
    <property type="entry name" value="Chitinase_II/V-like_cat"/>
</dbReference>
<dbReference type="Proteomes" id="UP001597262">
    <property type="component" value="Unassembled WGS sequence"/>
</dbReference>
<reference evidence="3" key="1">
    <citation type="journal article" date="2019" name="Int. J. Syst. Evol. Microbiol.">
        <title>The Global Catalogue of Microorganisms (GCM) 10K type strain sequencing project: providing services to taxonomists for standard genome sequencing and annotation.</title>
        <authorList>
            <consortium name="The Broad Institute Genomics Platform"/>
            <consortium name="The Broad Institute Genome Sequencing Center for Infectious Disease"/>
            <person name="Wu L."/>
            <person name="Ma J."/>
        </authorList>
    </citation>
    <scope>NUCLEOTIDE SEQUENCE [LARGE SCALE GENOMIC DNA]</scope>
    <source>
        <strain evidence="3">CCUG 59189</strain>
    </source>
</reference>
<dbReference type="InterPro" id="IPR012854">
    <property type="entry name" value="Cu_amine_oxidase-like_N"/>
</dbReference>
<keyword evidence="3" id="KW-1185">Reference proteome</keyword>
<dbReference type="InterPro" id="IPR017853">
    <property type="entry name" value="GH"/>
</dbReference>
<dbReference type="SMART" id="SM00636">
    <property type="entry name" value="Glyco_18"/>
    <property type="match status" value="1"/>
</dbReference>
<dbReference type="InterPro" id="IPR001223">
    <property type="entry name" value="Glyco_hydro18_cat"/>
</dbReference>
<dbReference type="Gene3D" id="3.20.20.80">
    <property type="entry name" value="Glycosidases"/>
    <property type="match status" value="1"/>
</dbReference>
<sequence length="417" mass="44836">MKHLGKVVLAASILIGGFTGLQPIQAKAAPSVQILLDGYPMSFSGQPVVINGTTMVPFRSISEALGIPVTWNQAAKTISAVKGEGPDAVRVQLKLNNKVATVNNTSVKLAVAPQSIAGNTLIPLSFFSQQFGAKVSWDQVSRTVTIASPQKRMYTLGFYAISSYSEASAIPSLDSVAFGWSRIDENGQFTLTGKDFKMPQPAGDVTAESLVSSAAESHTSPYLMVYSSDSKGELTKLLSSSELRQKAISDMISAATEKSFQGIMLDFEGLGLTTDRKTTQDSFTAFVKSLAKETDAAGLKLSLALHPLNSSYHGYDYKALGNIADELVIMAYDYQAGQSAKTPEPTNKVDEAIRLALKETTKDKLILGLNLNNEDGNSVTTLAGLAKRYDLKGIALWRLGLIQAEEWTSLKQSVEFK</sequence>
<dbReference type="Pfam" id="PF07833">
    <property type="entry name" value="Cu_amine_oxidN1"/>
    <property type="match status" value="1"/>
</dbReference>